<dbReference type="InterPro" id="IPR050275">
    <property type="entry name" value="PGM_Phosphatase"/>
</dbReference>
<dbReference type="SMART" id="SM00855">
    <property type="entry name" value="PGAM"/>
    <property type="match status" value="1"/>
</dbReference>
<name>A0A3A1UQ39_9BACL</name>
<dbReference type="GO" id="GO:0005737">
    <property type="term" value="C:cytoplasm"/>
    <property type="evidence" value="ECO:0007669"/>
    <property type="project" value="TreeGrafter"/>
</dbReference>
<organism evidence="1 2">
    <name type="scientific">Paenibacillus nanensis</name>
    <dbReference type="NCBI Taxonomy" id="393251"/>
    <lineage>
        <taxon>Bacteria</taxon>
        <taxon>Bacillati</taxon>
        <taxon>Bacillota</taxon>
        <taxon>Bacilli</taxon>
        <taxon>Bacillales</taxon>
        <taxon>Paenibacillaceae</taxon>
        <taxon>Paenibacillus</taxon>
    </lineage>
</organism>
<dbReference type="RefSeq" id="WP_119602740.1">
    <property type="nucleotide sequence ID" value="NZ_QXQA01000021.1"/>
</dbReference>
<dbReference type="SUPFAM" id="SSF53254">
    <property type="entry name" value="Phosphoglycerate mutase-like"/>
    <property type="match status" value="1"/>
</dbReference>
<proteinExistence type="predicted"/>
<dbReference type="OrthoDB" id="512570at2"/>
<gene>
    <name evidence="1" type="ORF">D3P08_24410</name>
</gene>
<dbReference type="CDD" id="cd07067">
    <property type="entry name" value="HP_PGM_like"/>
    <property type="match status" value="1"/>
</dbReference>
<dbReference type="Proteomes" id="UP000266482">
    <property type="component" value="Unassembled WGS sequence"/>
</dbReference>
<reference evidence="1 2" key="1">
    <citation type="submission" date="2018-09" db="EMBL/GenBank/DDBJ databases">
        <title>Paenibacillus aracenensis nov. sp. isolated from a cave in southern Spain.</title>
        <authorList>
            <person name="Jurado V."/>
            <person name="Gutierrez-Patricio S."/>
            <person name="Gonzalez-Pimentel J.L."/>
            <person name="Miller A.Z."/>
            <person name="Laiz L."/>
            <person name="Saiz-Jimenez C."/>
        </authorList>
    </citation>
    <scope>NUCLEOTIDE SEQUENCE [LARGE SCALE GENOMIC DNA]</scope>
    <source>
        <strain evidence="1 2">DSM 22867</strain>
    </source>
</reference>
<dbReference type="GO" id="GO:0016791">
    <property type="term" value="F:phosphatase activity"/>
    <property type="evidence" value="ECO:0007669"/>
    <property type="project" value="TreeGrafter"/>
</dbReference>
<keyword evidence="2" id="KW-1185">Reference proteome</keyword>
<dbReference type="PANTHER" id="PTHR48100:SF1">
    <property type="entry name" value="HISTIDINE PHOSPHATASE FAMILY PROTEIN-RELATED"/>
    <property type="match status" value="1"/>
</dbReference>
<dbReference type="Pfam" id="PF00300">
    <property type="entry name" value="His_Phos_1"/>
    <property type="match status" value="1"/>
</dbReference>
<dbReference type="InterPro" id="IPR013078">
    <property type="entry name" value="His_Pase_superF_clade-1"/>
</dbReference>
<protein>
    <submittedName>
        <fullName evidence="1">Histidine phosphatase family protein</fullName>
    </submittedName>
</protein>
<accession>A0A3A1UQ39</accession>
<dbReference type="EMBL" id="QXQA01000021">
    <property type="protein sequence ID" value="RIX48646.1"/>
    <property type="molecule type" value="Genomic_DNA"/>
</dbReference>
<evidence type="ECO:0000313" key="1">
    <source>
        <dbReference type="EMBL" id="RIX48646.1"/>
    </source>
</evidence>
<dbReference type="Gene3D" id="3.40.50.1240">
    <property type="entry name" value="Phosphoglycerate mutase-like"/>
    <property type="match status" value="1"/>
</dbReference>
<dbReference type="AlphaFoldDB" id="A0A3A1UQ39"/>
<dbReference type="InterPro" id="IPR029033">
    <property type="entry name" value="His_PPase_superfam"/>
</dbReference>
<sequence length="180" mass="20370">MKTIFVVRHCQAEGQEPGAGLTEQGVRQAEALAEFLFDKKIDAIISSPYERAYRTIQPLAGRLGIEAVLDERLAERVLSSRNQPEWRNMLRRTFEDLDLSFEGGESSRTAMGRALDVVKDALESGNHQIVIVSHGNLISLLLKHFDDTIGFDEWEALSNPDVFRLAFSEEKPVIQRIWTD</sequence>
<evidence type="ECO:0000313" key="2">
    <source>
        <dbReference type="Proteomes" id="UP000266482"/>
    </source>
</evidence>
<dbReference type="PANTHER" id="PTHR48100">
    <property type="entry name" value="BROAD-SPECIFICITY PHOSPHATASE YOR283W-RELATED"/>
    <property type="match status" value="1"/>
</dbReference>
<comment type="caution">
    <text evidence="1">The sequence shown here is derived from an EMBL/GenBank/DDBJ whole genome shotgun (WGS) entry which is preliminary data.</text>
</comment>